<evidence type="ECO:0000313" key="2">
    <source>
        <dbReference type="Proteomes" id="UP000663881"/>
    </source>
</evidence>
<sequence length="25" mass="2584">MQISRLALAASNDLLATATNATLHS</sequence>
<dbReference type="Proteomes" id="UP000663881">
    <property type="component" value="Unassembled WGS sequence"/>
</dbReference>
<reference evidence="1" key="1">
    <citation type="submission" date="2021-02" db="EMBL/GenBank/DDBJ databases">
        <authorList>
            <person name="Nowell W R."/>
        </authorList>
    </citation>
    <scope>NUCLEOTIDE SEQUENCE</scope>
</reference>
<dbReference type="AlphaFoldDB" id="A0A820KDU2"/>
<gene>
    <name evidence="1" type="ORF">OKA104_LOCUS48239</name>
</gene>
<feature type="non-terminal residue" evidence="1">
    <location>
        <position position="25"/>
    </location>
</feature>
<name>A0A820KDU2_9BILA</name>
<comment type="caution">
    <text evidence="1">The sequence shown here is derived from an EMBL/GenBank/DDBJ whole genome shotgun (WGS) entry which is preliminary data.</text>
</comment>
<accession>A0A820KDU2</accession>
<proteinExistence type="predicted"/>
<evidence type="ECO:0000313" key="1">
    <source>
        <dbReference type="EMBL" id="CAF4340153.1"/>
    </source>
</evidence>
<dbReference type="EMBL" id="CAJOAY010020513">
    <property type="protein sequence ID" value="CAF4340153.1"/>
    <property type="molecule type" value="Genomic_DNA"/>
</dbReference>
<protein>
    <submittedName>
        <fullName evidence="1">Uncharacterized protein</fullName>
    </submittedName>
</protein>
<organism evidence="1 2">
    <name type="scientific">Adineta steineri</name>
    <dbReference type="NCBI Taxonomy" id="433720"/>
    <lineage>
        <taxon>Eukaryota</taxon>
        <taxon>Metazoa</taxon>
        <taxon>Spiralia</taxon>
        <taxon>Gnathifera</taxon>
        <taxon>Rotifera</taxon>
        <taxon>Eurotatoria</taxon>
        <taxon>Bdelloidea</taxon>
        <taxon>Adinetida</taxon>
        <taxon>Adinetidae</taxon>
        <taxon>Adineta</taxon>
    </lineage>
</organism>